<dbReference type="EMBL" id="CP096019">
    <property type="protein sequence ID" value="UPM42071.1"/>
    <property type="molecule type" value="Genomic_DNA"/>
</dbReference>
<keyword evidence="4" id="KW-1185">Reference proteome</keyword>
<feature type="compositionally biased region" description="Polar residues" evidence="1">
    <location>
        <begin position="59"/>
        <end position="68"/>
    </location>
</feature>
<keyword evidence="2" id="KW-0812">Transmembrane</keyword>
<dbReference type="KEGG" id="haad:MW046_08840"/>
<keyword evidence="2" id="KW-1133">Transmembrane helix</keyword>
<proteinExistence type="predicted"/>
<dbReference type="Proteomes" id="UP000831768">
    <property type="component" value="Chromosome"/>
</dbReference>
<evidence type="ECO:0000313" key="3">
    <source>
        <dbReference type="EMBL" id="UPM42071.1"/>
    </source>
</evidence>
<dbReference type="RefSeq" id="WP_247992749.1">
    <property type="nucleotide sequence ID" value="NZ_CP096019.1"/>
</dbReference>
<keyword evidence="2" id="KW-0472">Membrane</keyword>
<accession>A0A8T9ZZ69</accession>
<reference evidence="3" key="1">
    <citation type="submission" date="2022-04" db="EMBL/GenBank/DDBJ databases">
        <title>Halocatena sp. nov., isolated from a salt lake.</title>
        <authorList>
            <person name="Cui H.-L."/>
        </authorList>
    </citation>
    <scope>NUCLEOTIDE SEQUENCE</scope>
    <source>
        <strain evidence="3">AD-1</strain>
    </source>
</reference>
<evidence type="ECO:0000256" key="2">
    <source>
        <dbReference type="SAM" id="Phobius"/>
    </source>
</evidence>
<feature type="compositionally biased region" description="Low complexity" evidence="1">
    <location>
        <begin position="70"/>
        <end position="118"/>
    </location>
</feature>
<feature type="region of interest" description="Disordered" evidence="1">
    <location>
        <begin position="53"/>
        <end position="118"/>
    </location>
</feature>
<dbReference type="GeneID" id="71928149"/>
<feature type="transmembrane region" description="Helical" evidence="2">
    <location>
        <begin position="21"/>
        <end position="45"/>
    </location>
</feature>
<gene>
    <name evidence="3" type="ORF">MW046_08840</name>
</gene>
<sequence>MSRRRGPRGRERDTTSNQSQRILQVVLIGAGVLFLLIGAVIAAGINLPGTDALSDTGDESSSASTPAPKQTPTTTEQVPDTTTQTTQMTTQTTTQPTETATPSPTPTTQTTTTTEATRTAASGGLSIVDTTDRNGNGYVSDFNITVKADTRLPDRDPDGNGDPYLSVKINGQPFGQTDVLTPSPNGAYTIGIEPSDLQRYKQGPLQVTVQLMDKDSGQDEQINTWTKTVKYESE</sequence>
<protein>
    <submittedName>
        <fullName evidence="3">Uncharacterized protein</fullName>
    </submittedName>
</protein>
<name>A0A8T9ZZ69_9EURY</name>
<organism evidence="3 4">
    <name type="scientific">Halocatena salina</name>
    <dbReference type="NCBI Taxonomy" id="2934340"/>
    <lineage>
        <taxon>Archaea</taxon>
        <taxon>Methanobacteriati</taxon>
        <taxon>Methanobacteriota</taxon>
        <taxon>Stenosarchaea group</taxon>
        <taxon>Halobacteria</taxon>
        <taxon>Halobacteriales</taxon>
        <taxon>Natronomonadaceae</taxon>
        <taxon>Halocatena</taxon>
    </lineage>
</organism>
<dbReference type="AlphaFoldDB" id="A0A8T9ZZ69"/>
<evidence type="ECO:0000256" key="1">
    <source>
        <dbReference type="SAM" id="MobiDB-lite"/>
    </source>
</evidence>
<evidence type="ECO:0000313" key="4">
    <source>
        <dbReference type="Proteomes" id="UP000831768"/>
    </source>
</evidence>